<organism evidence="3 4">
    <name type="scientific">Parashewanella curva</name>
    <dbReference type="NCBI Taxonomy" id="2338552"/>
    <lineage>
        <taxon>Bacteria</taxon>
        <taxon>Pseudomonadati</taxon>
        <taxon>Pseudomonadota</taxon>
        <taxon>Gammaproteobacteria</taxon>
        <taxon>Alteromonadales</taxon>
        <taxon>Shewanellaceae</taxon>
        <taxon>Parashewanella</taxon>
    </lineage>
</organism>
<dbReference type="GO" id="GO:0004106">
    <property type="term" value="F:chorismate mutase activity"/>
    <property type="evidence" value="ECO:0007669"/>
    <property type="project" value="UniProtKB-EC"/>
</dbReference>
<gene>
    <name evidence="3" type="ORF">D5018_07235</name>
</gene>
<dbReference type="SUPFAM" id="SSF48600">
    <property type="entry name" value="Chorismate mutase II"/>
    <property type="match status" value="1"/>
</dbReference>
<dbReference type="EC" id="5.4.99.5" evidence="1"/>
<dbReference type="AlphaFoldDB" id="A0A3L8Q298"/>
<accession>A0A3L8Q298</accession>
<keyword evidence="4" id="KW-1185">Reference proteome</keyword>
<comment type="caution">
    <text evidence="3">The sequence shown here is derived from an EMBL/GenBank/DDBJ whole genome shotgun (WGS) entry which is preliminary data.</text>
</comment>
<dbReference type="Proteomes" id="UP000281474">
    <property type="component" value="Unassembled WGS sequence"/>
</dbReference>
<name>A0A3L8Q298_9GAMM</name>
<dbReference type="GO" id="GO:0046417">
    <property type="term" value="P:chorismate metabolic process"/>
    <property type="evidence" value="ECO:0007669"/>
    <property type="project" value="InterPro"/>
</dbReference>
<dbReference type="EMBL" id="QZEI01000016">
    <property type="protein sequence ID" value="RLV60442.1"/>
    <property type="molecule type" value="Genomic_DNA"/>
</dbReference>
<feature type="domain" description="Chorismate mutase" evidence="2">
    <location>
        <begin position="25"/>
        <end position="101"/>
    </location>
</feature>
<evidence type="ECO:0000313" key="4">
    <source>
        <dbReference type="Proteomes" id="UP000281474"/>
    </source>
</evidence>
<evidence type="ECO:0000256" key="1">
    <source>
        <dbReference type="ARBA" id="ARBA00012404"/>
    </source>
</evidence>
<sequence length="183" mass="20865">MSPSIMKIKHYIYIFLVAFPISTFAENSVQINSIIKARLSLCHDVASYKIHKNIAIENLKQEQVVLAKAAQSAKKYTLEPNSVLSFTQAMMDSCKQIQHADFNNPKTQSHKIIPITETRKKLAKLNQKLFTTLAHQLNTQAKLTGLNYPSFSRAFSELQLSNKQQQTLFKALKKIELDKDNKK</sequence>
<dbReference type="InterPro" id="IPR036979">
    <property type="entry name" value="CM_dom_sf"/>
</dbReference>
<reference evidence="3 4" key="1">
    <citation type="submission" date="2018-09" db="EMBL/GenBank/DDBJ databases">
        <title>Phylogeny of the Shewanellaceae, and recommendation for two new genera, Pseudoshewanella and Parashewanella.</title>
        <authorList>
            <person name="Wang G."/>
        </authorList>
    </citation>
    <scope>NUCLEOTIDE SEQUENCE [LARGE SCALE GENOMIC DNA]</scope>
    <source>
        <strain evidence="3 4">C51</strain>
    </source>
</reference>
<dbReference type="Pfam" id="PF01817">
    <property type="entry name" value="CM_2"/>
    <property type="match status" value="1"/>
</dbReference>
<dbReference type="Gene3D" id="1.20.59.10">
    <property type="entry name" value="Chorismate mutase"/>
    <property type="match status" value="1"/>
</dbReference>
<evidence type="ECO:0000313" key="3">
    <source>
        <dbReference type="EMBL" id="RLV60442.1"/>
    </source>
</evidence>
<dbReference type="InterPro" id="IPR002701">
    <property type="entry name" value="CM_II_prokaryot"/>
</dbReference>
<protein>
    <recommendedName>
        <fullName evidence="1">chorismate mutase</fullName>
        <ecNumber evidence="1">5.4.99.5</ecNumber>
    </recommendedName>
</protein>
<proteinExistence type="predicted"/>
<evidence type="ECO:0000259" key="2">
    <source>
        <dbReference type="SMART" id="SM00830"/>
    </source>
</evidence>
<dbReference type="InterPro" id="IPR036263">
    <property type="entry name" value="Chorismate_II_sf"/>
</dbReference>
<dbReference type="OrthoDB" id="5604345at2"/>
<dbReference type="SMART" id="SM00830">
    <property type="entry name" value="CM_2"/>
    <property type="match status" value="1"/>
</dbReference>